<sequence>MTPQDTIPHASKPEPIAHGDLYVLNPPTPRGGTAKRDNAGALEIKNKDEKFKSVLENLDYFNGEGIKDLLKTSGIISKGFELLQDVARSLPTPTFISTHELGEDMKDINSTQKALAYFLQTTSGVKNRVYDHVGAVGCDVDEDELQKARIINFRLAKNRGLTEEDIEFMKTLKDLMNGTTSLANVELLALKHIAARVLHEVELECQGLQSLLRHLATHSGADQPFGEDSLQVLNWLVRLHKAKEPPQRSDGQRKANPLKRAREYTDQITEEDAIHPQVTHESIPGLRQASEASCRLFDRRGCEQAEADIRGEIRGFLKLTGTRRKLLDPTTQKLTRCFYSILGIIAEPLINLKTISKFLLEHRQKCLPMSISVEFHPIAAPCSPEVPTTHGPTLRLMHCEMQILDYYILQRRPKNGGQAMKSRIDSFKQHLGGFTDVLEAWEQLSEAELKRPGVEGGAGPSKRGKSLAR</sequence>
<evidence type="ECO:0000256" key="1">
    <source>
        <dbReference type="SAM" id="MobiDB-lite"/>
    </source>
</evidence>
<dbReference type="AlphaFoldDB" id="A0A9P7UL35"/>
<proteinExistence type="predicted"/>
<dbReference type="EMBL" id="JAESDN010000001">
    <property type="protein sequence ID" value="KAG7058958.1"/>
    <property type="molecule type" value="Genomic_DNA"/>
</dbReference>
<keyword evidence="3" id="KW-1185">Reference proteome</keyword>
<feature type="region of interest" description="Disordered" evidence="1">
    <location>
        <begin position="1"/>
        <end position="37"/>
    </location>
</feature>
<organism evidence="2 3">
    <name type="scientific">Colletotrichum scovillei</name>
    <dbReference type="NCBI Taxonomy" id="1209932"/>
    <lineage>
        <taxon>Eukaryota</taxon>
        <taxon>Fungi</taxon>
        <taxon>Dikarya</taxon>
        <taxon>Ascomycota</taxon>
        <taxon>Pezizomycotina</taxon>
        <taxon>Sordariomycetes</taxon>
        <taxon>Hypocreomycetidae</taxon>
        <taxon>Glomerellales</taxon>
        <taxon>Glomerellaceae</taxon>
        <taxon>Colletotrichum</taxon>
        <taxon>Colletotrichum acutatum species complex</taxon>
    </lineage>
</organism>
<accession>A0A9P7UL35</accession>
<comment type="caution">
    <text evidence="2">The sequence shown here is derived from an EMBL/GenBank/DDBJ whole genome shotgun (WGS) entry which is preliminary data.</text>
</comment>
<evidence type="ECO:0000313" key="2">
    <source>
        <dbReference type="EMBL" id="KAG7058958.1"/>
    </source>
</evidence>
<dbReference type="Proteomes" id="UP000699042">
    <property type="component" value="Unassembled WGS sequence"/>
</dbReference>
<gene>
    <name evidence="2" type="ORF">JMJ77_006327</name>
</gene>
<reference evidence="2" key="1">
    <citation type="submission" date="2021-05" db="EMBL/GenBank/DDBJ databases">
        <title>Comparative genomics of three Colletotrichum scovillei strains and genetic complementation revealed genes involved fungal growth and virulence on chili pepper.</title>
        <authorList>
            <person name="Hsieh D.-K."/>
            <person name="Chuang S.-C."/>
            <person name="Chen C.-Y."/>
            <person name="Chao Y.-T."/>
            <person name="Lu M.-Y.J."/>
            <person name="Lee M.-H."/>
            <person name="Shih M.-C."/>
        </authorList>
    </citation>
    <scope>NUCLEOTIDE SEQUENCE</scope>
    <source>
        <strain evidence="2">Coll-153</strain>
    </source>
</reference>
<protein>
    <submittedName>
        <fullName evidence="2">Uncharacterized protein</fullName>
    </submittedName>
</protein>
<feature type="region of interest" description="Disordered" evidence="1">
    <location>
        <begin position="449"/>
        <end position="469"/>
    </location>
</feature>
<name>A0A9P7UL35_9PEZI</name>
<evidence type="ECO:0000313" key="3">
    <source>
        <dbReference type="Proteomes" id="UP000699042"/>
    </source>
</evidence>